<feature type="transmembrane region" description="Helical" evidence="4">
    <location>
        <begin position="191"/>
        <end position="217"/>
    </location>
</feature>
<dbReference type="InterPro" id="IPR018060">
    <property type="entry name" value="HTH_AraC"/>
</dbReference>
<dbReference type="AlphaFoldDB" id="A0A1Q2M343"/>
<feature type="transmembrane region" description="Helical" evidence="4">
    <location>
        <begin position="110"/>
        <end position="130"/>
    </location>
</feature>
<dbReference type="Gene3D" id="1.10.10.60">
    <property type="entry name" value="Homeodomain-like"/>
    <property type="match status" value="2"/>
</dbReference>
<keyword evidence="4" id="KW-0472">Membrane</keyword>
<proteinExistence type="predicted"/>
<feature type="transmembrane region" description="Helical" evidence="4">
    <location>
        <begin position="6"/>
        <end position="27"/>
    </location>
</feature>
<reference evidence="6" key="1">
    <citation type="submission" date="2017-02" db="EMBL/GenBank/DDBJ databases">
        <title>Genome of Microbulbifer agarilyticus GP101.</title>
        <authorList>
            <person name="Jung J."/>
            <person name="Bae S.S."/>
            <person name="Baek K."/>
        </authorList>
    </citation>
    <scope>NUCLEOTIDE SEQUENCE [LARGE SCALE GENOMIC DNA]</scope>
    <source>
        <strain evidence="6">GP101</strain>
    </source>
</reference>
<keyword evidence="2" id="KW-0238">DNA-binding</keyword>
<dbReference type="SUPFAM" id="SSF46689">
    <property type="entry name" value="Homeodomain-like"/>
    <property type="match status" value="1"/>
</dbReference>
<evidence type="ECO:0000313" key="7">
    <source>
        <dbReference type="Proteomes" id="UP000188219"/>
    </source>
</evidence>
<dbReference type="InterPro" id="IPR020449">
    <property type="entry name" value="Tscrpt_reg_AraC-type_HTH"/>
</dbReference>
<dbReference type="Pfam" id="PF12833">
    <property type="entry name" value="HTH_18"/>
    <property type="match status" value="1"/>
</dbReference>
<dbReference type="RefSeq" id="WP_077401668.1">
    <property type="nucleotide sequence ID" value="NZ_CP019650.1"/>
</dbReference>
<name>A0A1Q2M343_9GAMM</name>
<feature type="domain" description="HTH araC/xylS-type" evidence="5">
    <location>
        <begin position="289"/>
        <end position="393"/>
    </location>
</feature>
<keyword evidence="1" id="KW-0805">Transcription regulation</keyword>
<evidence type="ECO:0000256" key="4">
    <source>
        <dbReference type="SAM" id="Phobius"/>
    </source>
</evidence>
<evidence type="ECO:0000256" key="3">
    <source>
        <dbReference type="ARBA" id="ARBA00023163"/>
    </source>
</evidence>
<dbReference type="KEGG" id="maga:Mag101_05040"/>
<dbReference type="PANTHER" id="PTHR43280:SF29">
    <property type="entry name" value="ARAC-FAMILY TRANSCRIPTIONAL REGULATOR"/>
    <property type="match status" value="1"/>
</dbReference>
<dbReference type="GO" id="GO:0003700">
    <property type="term" value="F:DNA-binding transcription factor activity"/>
    <property type="evidence" value="ECO:0007669"/>
    <property type="project" value="InterPro"/>
</dbReference>
<accession>A0A1Q2M343</accession>
<dbReference type="STRING" id="260552.Mag101_05040"/>
<feature type="transmembrane region" description="Helical" evidence="4">
    <location>
        <begin position="80"/>
        <end position="98"/>
    </location>
</feature>
<sequence length="401" mass="45644">MKLVLFNAHDIVLFLTVYLCLLFALIAAIGRRSYGWGNVWLGAFLLSQALVALHVLALWGEAFHVWVVAHAPWVFAASEASLWIEGPLLLLYTRSVLFTQAGFRRKDLTLLFPLGLYAIFYFGAFFYYGVSEGSPVLQFLRSDSVQFYEHCRNLTRAGFGVWAFWTIKSYEPRMSNVYSNVDHLSYRWLKVLVFGFIALRLWNILYLSIYTSFNFVLGEGAIQKSDLDGVGIASNYGQLLLISGLLYYGFGVANGVQKVTQEVLDEVADPKVGGGNADERAPYTQEQIRRVTRYMESSRPYLNSNLKLEDLASQVSLSPKLLSNLINREFECNFFEFINRYRISEVKQFLADPALQDQSVMDLAMRAGYNSKTTFNRLFKIDTGMTPTQYRKMEPLSEVAS</sequence>
<keyword evidence="4" id="KW-0812">Transmembrane</keyword>
<keyword evidence="7" id="KW-1185">Reference proteome</keyword>
<keyword evidence="3" id="KW-0804">Transcription</keyword>
<organism evidence="6 7">
    <name type="scientific">Microbulbifer agarilyticus</name>
    <dbReference type="NCBI Taxonomy" id="260552"/>
    <lineage>
        <taxon>Bacteria</taxon>
        <taxon>Pseudomonadati</taxon>
        <taxon>Pseudomonadota</taxon>
        <taxon>Gammaproteobacteria</taxon>
        <taxon>Cellvibrionales</taxon>
        <taxon>Microbulbiferaceae</taxon>
        <taxon>Microbulbifer</taxon>
    </lineage>
</organism>
<evidence type="ECO:0000256" key="2">
    <source>
        <dbReference type="ARBA" id="ARBA00023125"/>
    </source>
</evidence>
<dbReference type="PROSITE" id="PS01124">
    <property type="entry name" value="HTH_ARAC_FAMILY_2"/>
    <property type="match status" value="1"/>
</dbReference>
<gene>
    <name evidence="6" type="ORF">Mag101_05040</name>
</gene>
<dbReference type="EMBL" id="CP019650">
    <property type="protein sequence ID" value="AQQ67076.1"/>
    <property type="molecule type" value="Genomic_DNA"/>
</dbReference>
<feature type="transmembrane region" description="Helical" evidence="4">
    <location>
        <begin position="39"/>
        <end position="60"/>
    </location>
</feature>
<feature type="transmembrane region" description="Helical" evidence="4">
    <location>
        <begin position="229"/>
        <end position="250"/>
    </location>
</feature>
<dbReference type="PRINTS" id="PR00032">
    <property type="entry name" value="HTHARAC"/>
</dbReference>
<keyword evidence="4" id="KW-1133">Transmembrane helix</keyword>
<evidence type="ECO:0000313" key="6">
    <source>
        <dbReference type="EMBL" id="AQQ67076.1"/>
    </source>
</evidence>
<dbReference type="Proteomes" id="UP000188219">
    <property type="component" value="Chromosome"/>
</dbReference>
<dbReference type="SMART" id="SM00342">
    <property type="entry name" value="HTH_ARAC"/>
    <property type="match status" value="1"/>
</dbReference>
<evidence type="ECO:0000259" key="5">
    <source>
        <dbReference type="PROSITE" id="PS01124"/>
    </source>
</evidence>
<evidence type="ECO:0000256" key="1">
    <source>
        <dbReference type="ARBA" id="ARBA00023015"/>
    </source>
</evidence>
<dbReference type="PANTHER" id="PTHR43280">
    <property type="entry name" value="ARAC-FAMILY TRANSCRIPTIONAL REGULATOR"/>
    <property type="match status" value="1"/>
</dbReference>
<dbReference type="GO" id="GO:0043565">
    <property type="term" value="F:sequence-specific DNA binding"/>
    <property type="evidence" value="ECO:0007669"/>
    <property type="project" value="InterPro"/>
</dbReference>
<dbReference type="InterPro" id="IPR009057">
    <property type="entry name" value="Homeodomain-like_sf"/>
</dbReference>
<protein>
    <recommendedName>
        <fullName evidence="5">HTH araC/xylS-type domain-containing protein</fullName>
    </recommendedName>
</protein>
<dbReference type="OrthoDB" id="6866685at2"/>